<evidence type="ECO:0000256" key="1">
    <source>
        <dbReference type="SAM" id="MobiDB-lite"/>
    </source>
</evidence>
<keyword evidence="4" id="KW-1185">Reference proteome</keyword>
<feature type="signal peptide" evidence="2">
    <location>
        <begin position="1"/>
        <end position="31"/>
    </location>
</feature>
<sequence length="362" mass="37832">MKRRVRLLLATATGAAVLLGGAGLSATGASAAAYAAADDFTGDASASAYVPLDKDIDATVTLKLRNPDTATSVTGSIEPPGKSARTVTFDFTPSTSTSTPTTTPTTTPSPAADKSVTGKWTIGKDDPAGDWKLTVNVARTGGSGGGASTFTVKVSGKQGISGANVTPDPVQLVKGKDTRVTVEASVKDAGTVSAKLVSDATSEYYDLGDLSKESDGYYRGVTYFSDDTTEGAWTLEVYATRGGQTLKGEASFSVVAPAGGASKKTKTRVTISAPNKVNKGRAFKVYGKVYRGTKAYKNKIVEVYFKTKGTKTYKFMGYAKATSTGKYSKTFKGKKDGYFQVKVPGTSKTRSSLSPQEFVDVR</sequence>
<reference evidence="3 4" key="1">
    <citation type="submission" date="2024-09" db="EMBL/GenBank/DDBJ databases">
        <authorList>
            <person name="Sun Q."/>
            <person name="Mori K."/>
        </authorList>
    </citation>
    <scope>NUCLEOTIDE SEQUENCE [LARGE SCALE GENOMIC DNA]</scope>
    <source>
        <strain evidence="3 4">CCM 3426</strain>
    </source>
</reference>
<evidence type="ECO:0000256" key="2">
    <source>
        <dbReference type="SAM" id="SignalP"/>
    </source>
</evidence>
<protein>
    <submittedName>
        <fullName evidence="3">Uncharacterized protein</fullName>
    </submittedName>
</protein>
<dbReference type="EMBL" id="JBHMEI010000016">
    <property type="protein sequence ID" value="MFB9204147.1"/>
    <property type="molecule type" value="Genomic_DNA"/>
</dbReference>
<feature type="compositionally biased region" description="Low complexity" evidence="1">
    <location>
        <begin position="92"/>
        <end position="110"/>
    </location>
</feature>
<feature type="chain" id="PRO_5045140145" evidence="2">
    <location>
        <begin position="32"/>
        <end position="362"/>
    </location>
</feature>
<dbReference type="Proteomes" id="UP001589647">
    <property type="component" value="Unassembled WGS sequence"/>
</dbReference>
<dbReference type="RefSeq" id="WP_189648938.1">
    <property type="nucleotide sequence ID" value="NZ_BMRC01000008.1"/>
</dbReference>
<gene>
    <name evidence="3" type="ORF">ACFFV7_23340</name>
</gene>
<evidence type="ECO:0000313" key="3">
    <source>
        <dbReference type="EMBL" id="MFB9204147.1"/>
    </source>
</evidence>
<accession>A0ABV5IHY4</accession>
<proteinExistence type="predicted"/>
<name>A0ABV5IHY4_9ACTN</name>
<comment type="caution">
    <text evidence="3">The sequence shown here is derived from an EMBL/GenBank/DDBJ whole genome shotgun (WGS) entry which is preliminary data.</text>
</comment>
<evidence type="ECO:0000313" key="4">
    <source>
        <dbReference type="Proteomes" id="UP001589647"/>
    </source>
</evidence>
<organism evidence="3 4">
    <name type="scientific">Nonomuraea spiralis</name>
    <dbReference type="NCBI Taxonomy" id="46182"/>
    <lineage>
        <taxon>Bacteria</taxon>
        <taxon>Bacillati</taxon>
        <taxon>Actinomycetota</taxon>
        <taxon>Actinomycetes</taxon>
        <taxon>Streptosporangiales</taxon>
        <taxon>Streptosporangiaceae</taxon>
        <taxon>Nonomuraea</taxon>
    </lineage>
</organism>
<feature type="region of interest" description="Disordered" evidence="1">
    <location>
        <begin position="70"/>
        <end position="116"/>
    </location>
</feature>
<keyword evidence="2" id="KW-0732">Signal</keyword>